<dbReference type="InterPro" id="IPR001296">
    <property type="entry name" value="Glyco_trans_1"/>
</dbReference>
<organism evidence="3 4">
    <name type="scientific">Candidatus Chisholmbacteria bacterium RIFCSPHIGHO2_01_FULL_52_32</name>
    <dbReference type="NCBI Taxonomy" id="1797591"/>
    <lineage>
        <taxon>Bacteria</taxon>
        <taxon>Candidatus Chisholmiibacteriota</taxon>
    </lineage>
</organism>
<evidence type="ECO:0000313" key="4">
    <source>
        <dbReference type="Proteomes" id="UP000179233"/>
    </source>
</evidence>
<comment type="caution">
    <text evidence="3">The sequence shown here is derived from an EMBL/GenBank/DDBJ whole genome shotgun (WGS) entry which is preliminary data.</text>
</comment>
<dbReference type="Pfam" id="PF00534">
    <property type="entry name" value="Glycos_transf_1"/>
    <property type="match status" value="1"/>
</dbReference>
<dbReference type="PANTHER" id="PTHR45947:SF3">
    <property type="entry name" value="SULFOQUINOVOSYL TRANSFERASE SQD2"/>
    <property type="match status" value="1"/>
</dbReference>
<evidence type="ECO:0000259" key="1">
    <source>
        <dbReference type="Pfam" id="PF00534"/>
    </source>
</evidence>
<feature type="domain" description="Glycosyl transferase family 1" evidence="1">
    <location>
        <begin position="191"/>
        <end position="361"/>
    </location>
</feature>
<protein>
    <recommendedName>
        <fullName evidence="5">Glycosyl transferase family 1 domain-containing protein</fullName>
    </recommendedName>
</protein>
<evidence type="ECO:0000259" key="2">
    <source>
        <dbReference type="Pfam" id="PF13579"/>
    </source>
</evidence>
<dbReference type="CDD" id="cd03801">
    <property type="entry name" value="GT4_PimA-like"/>
    <property type="match status" value="1"/>
</dbReference>
<name>A0A1G1VSY8_9BACT</name>
<dbReference type="Pfam" id="PF13579">
    <property type="entry name" value="Glyco_trans_4_4"/>
    <property type="match status" value="1"/>
</dbReference>
<dbReference type="SUPFAM" id="SSF53756">
    <property type="entry name" value="UDP-Glycosyltransferase/glycogen phosphorylase"/>
    <property type="match status" value="1"/>
</dbReference>
<dbReference type="Proteomes" id="UP000179233">
    <property type="component" value="Unassembled WGS sequence"/>
</dbReference>
<dbReference type="EMBL" id="MHCJ01000003">
    <property type="protein sequence ID" value="OGY18523.1"/>
    <property type="molecule type" value="Genomic_DNA"/>
</dbReference>
<dbReference type="PANTHER" id="PTHR45947">
    <property type="entry name" value="SULFOQUINOVOSYL TRANSFERASE SQD2"/>
    <property type="match status" value="1"/>
</dbReference>
<dbReference type="AlphaFoldDB" id="A0A1G1VSY8"/>
<reference evidence="3 4" key="1">
    <citation type="journal article" date="2016" name="Nat. Commun.">
        <title>Thousands of microbial genomes shed light on interconnected biogeochemical processes in an aquifer system.</title>
        <authorList>
            <person name="Anantharaman K."/>
            <person name="Brown C.T."/>
            <person name="Hug L.A."/>
            <person name="Sharon I."/>
            <person name="Castelle C.J."/>
            <person name="Probst A.J."/>
            <person name="Thomas B.C."/>
            <person name="Singh A."/>
            <person name="Wilkins M.J."/>
            <person name="Karaoz U."/>
            <person name="Brodie E.L."/>
            <person name="Williams K.H."/>
            <person name="Hubbard S.S."/>
            <person name="Banfield J.F."/>
        </authorList>
    </citation>
    <scope>NUCLEOTIDE SEQUENCE [LARGE SCALE GENOMIC DNA]</scope>
</reference>
<dbReference type="InterPro" id="IPR050194">
    <property type="entry name" value="Glycosyltransferase_grp1"/>
</dbReference>
<evidence type="ECO:0000313" key="3">
    <source>
        <dbReference type="EMBL" id="OGY18523.1"/>
    </source>
</evidence>
<sequence>MKILIVTPIFPPQIGGPATYTFDLAKRLAGKHELTIVTFGVKPKKVEAVKIMAVPLHNEFFGTIRRQTALASAIGKEARRNDVIYTQGAVVVGFASALIAKLTGKPLILKFVGDEVWEEAHRKGMTNLKLEEFLGASRKPLFFLVAQWLQKQSLKTAKKIVVPSVYLKNIVTKFYGIEESKIEVINNAVEIQRPKRITQSKRTIILSSGRLVPHKRFGLLISAFNDLLKRVPKDLAKTLELQIIGDGNATKELLEMINTLNLSKKVKLVGRLERETYLQRLRMVKIFVLVSSYEGLSHAIIEAMLSEVPVVASDIPGNREVIEHEKTGLLTKTATEDLSDAIKRMLTDEELTKQIKLNAKRNAQQRFGWRTNIERLVHLLREESSSA</sequence>
<dbReference type="Gene3D" id="3.40.50.2000">
    <property type="entry name" value="Glycogen Phosphorylase B"/>
    <property type="match status" value="2"/>
</dbReference>
<evidence type="ECO:0008006" key="5">
    <source>
        <dbReference type="Google" id="ProtNLM"/>
    </source>
</evidence>
<feature type="domain" description="Glycosyltransferase subfamily 4-like N-terminal" evidence="2">
    <location>
        <begin position="15"/>
        <end position="187"/>
    </location>
</feature>
<accession>A0A1G1VSY8</accession>
<gene>
    <name evidence="3" type="ORF">A2786_03430</name>
</gene>
<dbReference type="GO" id="GO:0016757">
    <property type="term" value="F:glycosyltransferase activity"/>
    <property type="evidence" value="ECO:0007669"/>
    <property type="project" value="InterPro"/>
</dbReference>
<dbReference type="InterPro" id="IPR028098">
    <property type="entry name" value="Glyco_trans_4-like_N"/>
</dbReference>
<proteinExistence type="predicted"/>